<evidence type="ECO:0000256" key="4">
    <source>
        <dbReference type="SAM" id="MobiDB-lite"/>
    </source>
</evidence>
<name>A0A3B3SZH4_9TELE</name>
<feature type="compositionally biased region" description="Polar residues" evidence="4">
    <location>
        <begin position="20"/>
        <end position="29"/>
    </location>
</feature>
<evidence type="ECO:0000256" key="2">
    <source>
        <dbReference type="ARBA" id="ARBA00023117"/>
    </source>
</evidence>
<dbReference type="GeneTree" id="ENSGT00940000162790"/>
<feature type="compositionally biased region" description="Gly residues" evidence="4">
    <location>
        <begin position="261"/>
        <end position="273"/>
    </location>
</feature>
<protein>
    <recommendedName>
        <fullName evidence="5">Bromo domain-containing protein</fullName>
    </recommendedName>
</protein>
<keyword evidence="2 3" id="KW-0103">Bromodomain</keyword>
<organism evidence="6 7">
    <name type="scientific">Paramormyrops kingsleyae</name>
    <dbReference type="NCBI Taxonomy" id="1676925"/>
    <lineage>
        <taxon>Eukaryota</taxon>
        <taxon>Metazoa</taxon>
        <taxon>Chordata</taxon>
        <taxon>Craniata</taxon>
        <taxon>Vertebrata</taxon>
        <taxon>Euteleostomi</taxon>
        <taxon>Actinopterygii</taxon>
        <taxon>Neopterygii</taxon>
        <taxon>Teleostei</taxon>
        <taxon>Osteoglossocephala</taxon>
        <taxon>Osteoglossomorpha</taxon>
        <taxon>Osteoglossiformes</taxon>
        <taxon>Mormyridae</taxon>
        <taxon>Paramormyrops</taxon>
    </lineage>
</organism>
<dbReference type="InterPro" id="IPR001487">
    <property type="entry name" value="Bromodomain"/>
</dbReference>
<dbReference type="GO" id="GO:0006338">
    <property type="term" value="P:chromatin remodeling"/>
    <property type="evidence" value="ECO:0007669"/>
    <property type="project" value="TreeGrafter"/>
</dbReference>
<evidence type="ECO:0000256" key="3">
    <source>
        <dbReference type="PROSITE-ProRule" id="PRU00035"/>
    </source>
</evidence>
<dbReference type="SUPFAM" id="SSF47370">
    <property type="entry name" value="Bromodomain"/>
    <property type="match status" value="3"/>
</dbReference>
<feature type="compositionally biased region" description="Polar residues" evidence="4">
    <location>
        <begin position="211"/>
        <end position="220"/>
    </location>
</feature>
<dbReference type="AlphaFoldDB" id="A0A3B3SZH4"/>
<reference evidence="6" key="1">
    <citation type="submission" date="2025-08" db="UniProtKB">
        <authorList>
            <consortium name="Ensembl"/>
        </authorList>
    </citation>
    <scope>IDENTIFICATION</scope>
</reference>
<dbReference type="FunFam" id="1.20.920.10:FF:000002">
    <property type="entry name" value="Bromodomain-containing protein 4"/>
    <property type="match status" value="1"/>
</dbReference>
<proteinExistence type="predicted"/>
<dbReference type="GO" id="GO:0000785">
    <property type="term" value="C:chromatin"/>
    <property type="evidence" value="ECO:0007669"/>
    <property type="project" value="TreeGrafter"/>
</dbReference>
<dbReference type="SMART" id="SM00297">
    <property type="entry name" value="BROMO"/>
    <property type="match status" value="2"/>
</dbReference>
<dbReference type="PANTHER" id="PTHR22880">
    <property type="entry name" value="FALZ-RELATED BROMODOMAIN-CONTAINING PROTEINS"/>
    <property type="match status" value="1"/>
</dbReference>
<feature type="region of interest" description="Disordered" evidence="4">
    <location>
        <begin position="1"/>
        <end position="29"/>
    </location>
</feature>
<dbReference type="GO" id="GO:0005634">
    <property type="term" value="C:nucleus"/>
    <property type="evidence" value="ECO:0007669"/>
    <property type="project" value="TreeGrafter"/>
</dbReference>
<dbReference type="CDD" id="cd05497">
    <property type="entry name" value="Bromo_Brdt_I_like"/>
    <property type="match status" value="1"/>
</dbReference>
<evidence type="ECO:0000259" key="5">
    <source>
        <dbReference type="PROSITE" id="PS50014"/>
    </source>
</evidence>
<evidence type="ECO:0000313" key="7">
    <source>
        <dbReference type="Proteomes" id="UP000261540"/>
    </source>
</evidence>
<dbReference type="InterPro" id="IPR036427">
    <property type="entry name" value="Bromodomain-like_sf"/>
</dbReference>
<feature type="compositionally biased region" description="Low complexity" evidence="4">
    <location>
        <begin position="221"/>
        <end position="235"/>
    </location>
</feature>
<dbReference type="GO" id="GO:0006355">
    <property type="term" value="P:regulation of DNA-templated transcription"/>
    <property type="evidence" value="ECO:0007669"/>
    <property type="project" value="TreeGrafter"/>
</dbReference>
<dbReference type="Pfam" id="PF00439">
    <property type="entry name" value="Bromodomain"/>
    <property type="match status" value="3"/>
</dbReference>
<feature type="compositionally biased region" description="Polar residues" evidence="4">
    <location>
        <begin position="1"/>
        <end position="13"/>
    </location>
</feature>
<dbReference type="STRING" id="1676925.ENSPKIP00000035815"/>
<evidence type="ECO:0000256" key="1">
    <source>
        <dbReference type="ARBA" id="ARBA00022737"/>
    </source>
</evidence>
<keyword evidence="7" id="KW-1185">Reference proteome</keyword>
<feature type="compositionally biased region" description="Basic and acidic residues" evidence="4">
    <location>
        <begin position="237"/>
        <end position="257"/>
    </location>
</feature>
<dbReference type="PRINTS" id="PR00503">
    <property type="entry name" value="BROMODOMAIN"/>
</dbReference>
<dbReference type="InterPro" id="IPR043508">
    <property type="entry name" value="Bromo_Brdt_I"/>
</dbReference>
<dbReference type="Gene3D" id="1.20.920.10">
    <property type="entry name" value="Bromodomain-like"/>
    <property type="match status" value="2"/>
</dbReference>
<feature type="domain" description="Bromo" evidence="5">
    <location>
        <begin position="295"/>
        <end position="421"/>
    </location>
</feature>
<dbReference type="Proteomes" id="UP000261540">
    <property type="component" value="Unplaced"/>
</dbReference>
<keyword evidence="1" id="KW-0677">Repeat</keyword>
<dbReference type="InterPro" id="IPR050935">
    <property type="entry name" value="Bromo_chromatin_reader"/>
</dbReference>
<dbReference type="PANTHER" id="PTHR22880:SF245">
    <property type="entry name" value="BROMODOMAIN-CONTAINING PROTEIN 4"/>
    <property type="match status" value="1"/>
</dbReference>
<dbReference type="PROSITE" id="PS50014">
    <property type="entry name" value="BROMODOMAIN_2"/>
    <property type="match status" value="2"/>
</dbReference>
<sequence length="441" mass="49216">ISHGQPSAQSSTFNPPPPETTNSNRPKRQTNQLQYLLKTVLKSLWKHQFSWPFQQPVDADKLNLPDYYKIIKCPMDMGTIKRRLENSYYLNAQECIQDFNTMFTNCYIYNKPGDDIVLMAEALEKMFLQKISEMPQDEMEITVMTGKGRGRGRRDGGRELGVVHCAVTWGHCSAERQCISFWTANLCLHANKPPPPAPTQQRKSQKRKADTTTPTANDQLSESSPAASEPKSGKSLPRRESSRPAKQPKKEAPDSQHHLGVGIGAALGAGGAPGPKQQEQLRYCAGIIRDMLSKKHAAYAWPFYKPVDVESLGLHDYYDIIKHPMDLGTIKVRASGVTCNRMLARQHQFPGVVISRVCGEYILGAREASVALGLSSALHPVPPSQSKLDSRQYRDAQEFAADVRLMFSNCYKYNPPDHEVVSMARKLQVSVLPSEGLYGVC</sequence>
<dbReference type="PROSITE" id="PS00633">
    <property type="entry name" value="BROMODOMAIN_1"/>
    <property type="match status" value="1"/>
</dbReference>
<dbReference type="InterPro" id="IPR043509">
    <property type="entry name" value="Bromo_Brdt_II"/>
</dbReference>
<accession>A0A3B3SZH4</accession>
<reference evidence="6" key="2">
    <citation type="submission" date="2025-09" db="UniProtKB">
        <authorList>
            <consortium name="Ensembl"/>
        </authorList>
    </citation>
    <scope>IDENTIFICATION</scope>
</reference>
<dbReference type="InterPro" id="IPR018359">
    <property type="entry name" value="Bromodomain_CS"/>
</dbReference>
<feature type="domain" description="Bromo" evidence="5">
    <location>
        <begin position="45"/>
        <end position="117"/>
    </location>
</feature>
<dbReference type="Ensembl" id="ENSPKIT00000016754.1">
    <property type="protein sequence ID" value="ENSPKIP00000035815.1"/>
    <property type="gene ID" value="ENSPKIG00000014628.1"/>
</dbReference>
<evidence type="ECO:0000313" key="6">
    <source>
        <dbReference type="Ensembl" id="ENSPKIP00000035815.1"/>
    </source>
</evidence>
<dbReference type="CDD" id="cd05498">
    <property type="entry name" value="Bromo_Brdt_II_like"/>
    <property type="match status" value="1"/>
</dbReference>
<feature type="region of interest" description="Disordered" evidence="4">
    <location>
        <begin position="193"/>
        <end position="275"/>
    </location>
</feature>